<gene>
    <name evidence="2" type="ORF">FOZ62_027331</name>
</gene>
<feature type="region of interest" description="Disordered" evidence="1">
    <location>
        <begin position="1"/>
        <end position="43"/>
    </location>
</feature>
<name>A0A7J6TF91_PEROL</name>
<dbReference type="AlphaFoldDB" id="A0A7J6TF91"/>
<organism evidence="2 3">
    <name type="scientific">Perkinsus olseni</name>
    <name type="common">Perkinsus atlanticus</name>
    <dbReference type="NCBI Taxonomy" id="32597"/>
    <lineage>
        <taxon>Eukaryota</taxon>
        <taxon>Sar</taxon>
        <taxon>Alveolata</taxon>
        <taxon>Perkinsozoa</taxon>
        <taxon>Perkinsea</taxon>
        <taxon>Perkinsida</taxon>
        <taxon>Perkinsidae</taxon>
        <taxon>Perkinsus</taxon>
    </lineage>
</organism>
<feature type="compositionally biased region" description="Basic and acidic residues" evidence="1">
    <location>
        <begin position="16"/>
        <end position="36"/>
    </location>
</feature>
<evidence type="ECO:0000313" key="3">
    <source>
        <dbReference type="Proteomes" id="UP000574390"/>
    </source>
</evidence>
<sequence>MNAANDHGRPLQNNNDDSHAGREYRDSAGEDGRLDVSPKGSFSATQLDGRHCRISGLSFNWRFHVYYHLVYTDTLKCIDDKSQRHDFTFLHGLEGAITNNSDAASTTGLVDLLSQASVYALAIGSADRCWTAAQEVFEFVSGSLEAALTDDNVGHFMLLLTTQCHLERSEVC</sequence>
<comment type="caution">
    <text evidence="2">The sequence shown here is derived from an EMBL/GenBank/DDBJ whole genome shotgun (WGS) entry which is preliminary data.</text>
</comment>
<protein>
    <submittedName>
        <fullName evidence="2">Uncharacterized protein</fullName>
    </submittedName>
</protein>
<evidence type="ECO:0000256" key="1">
    <source>
        <dbReference type="SAM" id="MobiDB-lite"/>
    </source>
</evidence>
<dbReference type="Proteomes" id="UP000574390">
    <property type="component" value="Unassembled WGS sequence"/>
</dbReference>
<proteinExistence type="predicted"/>
<evidence type="ECO:0000313" key="2">
    <source>
        <dbReference type="EMBL" id="KAF4743939.1"/>
    </source>
</evidence>
<accession>A0A7J6TF91</accession>
<reference evidence="2 3" key="1">
    <citation type="submission" date="2020-04" db="EMBL/GenBank/DDBJ databases">
        <title>Perkinsus olseni comparative genomics.</title>
        <authorList>
            <person name="Bogema D.R."/>
        </authorList>
    </citation>
    <scope>NUCLEOTIDE SEQUENCE [LARGE SCALE GENOMIC DNA]</scope>
    <source>
        <strain evidence="2">ATCC PRA-205</strain>
    </source>
</reference>
<dbReference type="EMBL" id="JABANM010007632">
    <property type="protein sequence ID" value="KAF4743939.1"/>
    <property type="molecule type" value="Genomic_DNA"/>
</dbReference>